<dbReference type="GO" id="GO:0009254">
    <property type="term" value="P:peptidoglycan turnover"/>
    <property type="evidence" value="ECO:0007669"/>
    <property type="project" value="TreeGrafter"/>
</dbReference>
<sequence length="304" mass="31931">MDNYLASLATEGVNPETRSIDTCTTEEMVELINRQDALVAGAVGAERHHIAQAVDLIYECFRRGGRLIYLGAGTSGRLGVLDASECVPTFGVDPDMVQGYIAGGDIALRHPVEGCEDSEADGIALVESLEVGPDDAVVGITASGSAAYVLAALRRARERGSVTIGVCTNAASKLEGLCDVTIAPLVGPEVISGSTRMKSGTAQKMVLNMLTTCAMIKLGKVYGNLMVDLKASNKKLRDRALRLIIHATGLAPEVAEHYLEGAQGHVKLAILMAKSGLDQAAAQALLDRCGGRLAQAIDQGKKEE</sequence>
<dbReference type="HAMAP" id="MF_00068">
    <property type="entry name" value="MurQ"/>
    <property type="match status" value="1"/>
</dbReference>
<evidence type="ECO:0000256" key="10">
    <source>
        <dbReference type="ARBA" id="ARBA00077905"/>
    </source>
</evidence>
<gene>
    <name evidence="12 14" type="primary">murQ</name>
    <name evidence="14" type="ORF">H9826_04795</name>
</gene>
<dbReference type="Gene3D" id="1.10.8.1080">
    <property type="match status" value="1"/>
</dbReference>
<comment type="pathway">
    <text evidence="5">Amino-sugar metabolism; 1,6-anhydro-N-acetylmuramate degradation.</text>
</comment>
<dbReference type="Pfam" id="PF22645">
    <property type="entry name" value="GKRP_SIS_N"/>
    <property type="match status" value="1"/>
</dbReference>
<feature type="active site" description="Proton donor" evidence="12">
    <location>
        <position position="85"/>
    </location>
</feature>
<dbReference type="Proteomes" id="UP000886824">
    <property type="component" value="Unassembled WGS sequence"/>
</dbReference>
<keyword evidence="3 12" id="KW-0119">Carbohydrate metabolism</keyword>
<dbReference type="PANTHER" id="PTHR10088:SF4">
    <property type="entry name" value="GLUCOKINASE REGULATORY PROTEIN"/>
    <property type="match status" value="1"/>
</dbReference>
<accession>A0A9D1Z3Q4</accession>
<dbReference type="EC" id="4.2.1.126" evidence="8 12"/>
<dbReference type="GO" id="GO:0016803">
    <property type="term" value="F:ether hydrolase activity"/>
    <property type="evidence" value="ECO:0007669"/>
    <property type="project" value="TreeGrafter"/>
</dbReference>
<evidence type="ECO:0000256" key="7">
    <source>
        <dbReference type="ARBA" id="ARBA00061234"/>
    </source>
</evidence>
<feature type="domain" description="SIS" evidence="13">
    <location>
        <begin position="57"/>
        <end position="220"/>
    </location>
</feature>
<dbReference type="FunFam" id="3.40.50.10490:FF:000014">
    <property type="entry name" value="N-acetylmuramic acid 6-phosphate etherase"/>
    <property type="match status" value="1"/>
</dbReference>
<feature type="active site" evidence="12">
    <location>
        <position position="116"/>
    </location>
</feature>
<evidence type="ECO:0000256" key="12">
    <source>
        <dbReference type="HAMAP-Rule" id="MF_00068"/>
    </source>
</evidence>
<comment type="caution">
    <text evidence="14">The sequence shown here is derived from an EMBL/GenBank/DDBJ whole genome shotgun (WGS) entry which is preliminary data.</text>
</comment>
<dbReference type="NCBIfam" id="NF003915">
    <property type="entry name" value="PRK05441.1"/>
    <property type="match status" value="1"/>
</dbReference>
<name>A0A9D1Z3Q4_9FIRM</name>
<comment type="pathway">
    <text evidence="6">Cell wall biogenesis.</text>
</comment>
<dbReference type="InterPro" id="IPR046348">
    <property type="entry name" value="SIS_dom_sf"/>
</dbReference>
<comment type="pathway">
    <text evidence="12">Amino-sugar metabolism; N-acetylmuramate degradation.</text>
</comment>
<dbReference type="CDD" id="cd05007">
    <property type="entry name" value="SIS_Etherase"/>
    <property type="match status" value="1"/>
</dbReference>
<organism evidence="14 15">
    <name type="scientific">Candidatus Intestinimonas merdavium</name>
    <dbReference type="NCBI Taxonomy" id="2838622"/>
    <lineage>
        <taxon>Bacteria</taxon>
        <taxon>Bacillati</taxon>
        <taxon>Bacillota</taxon>
        <taxon>Clostridia</taxon>
        <taxon>Eubacteriales</taxon>
        <taxon>Intestinimonas</taxon>
    </lineage>
</organism>
<evidence type="ECO:0000256" key="8">
    <source>
        <dbReference type="ARBA" id="ARBA00067056"/>
    </source>
</evidence>
<evidence type="ECO:0000256" key="5">
    <source>
        <dbReference type="ARBA" id="ARBA00060595"/>
    </source>
</evidence>
<proteinExistence type="inferred from homology"/>
<dbReference type="AlphaFoldDB" id="A0A9D1Z3Q4"/>
<dbReference type="InterPro" id="IPR005488">
    <property type="entry name" value="Etherase_MurQ"/>
</dbReference>
<dbReference type="EMBL" id="DXCX01000049">
    <property type="protein sequence ID" value="HIY73277.1"/>
    <property type="molecule type" value="Genomic_DNA"/>
</dbReference>
<dbReference type="NCBIfam" id="NF009222">
    <property type="entry name" value="PRK12570.1"/>
    <property type="match status" value="1"/>
</dbReference>
<evidence type="ECO:0000256" key="1">
    <source>
        <dbReference type="ARBA" id="ARBA00011738"/>
    </source>
</evidence>
<dbReference type="GO" id="GO:0097367">
    <property type="term" value="F:carbohydrate derivative binding"/>
    <property type="evidence" value="ECO:0007669"/>
    <property type="project" value="InterPro"/>
</dbReference>
<evidence type="ECO:0000256" key="6">
    <source>
        <dbReference type="ARBA" id="ARBA00060672"/>
    </source>
</evidence>
<comment type="function">
    <text evidence="12">Specifically catalyzes the cleavage of the D-lactyl ether substituent of MurNAc 6-phosphate, producing GlcNAc 6-phosphate and D-lactate.</text>
</comment>
<dbReference type="NCBIfam" id="TIGR00274">
    <property type="entry name" value="N-acetylmuramic acid 6-phosphate etherase"/>
    <property type="match status" value="1"/>
</dbReference>
<dbReference type="PANTHER" id="PTHR10088">
    <property type="entry name" value="GLUCOKINASE REGULATORY PROTEIN"/>
    <property type="match status" value="1"/>
</dbReference>
<reference evidence="14" key="1">
    <citation type="journal article" date="2021" name="PeerJ">
        <title>Extensive microbial diversity within the chicken gut microbiome revealed by metagenomics and culture.</title>
        <authorList>
            <person name="Gilroy R."/>
            <person name="Ravi A."/>
            <person name="Getino M."/>
            <person name="Pursley I."/>
            <person name="Horton D.L."/>
            <person name="Alikhan N.F."/>
            <person name="Baker D."/>
            <person name="Gharbi K."/>
            <person name="Hall N."/>
            <person name="Watson M."/>
            <person name="Adriaenssens E.M."/>
            <person name="Foster-Nyarko E."/>
            <person name="Jarju S."/>
            <person name="Secka A."/>
            <person name="Antonio M."/>
            <person name="Oren A."/>
            <person name="Chaudhuri R.R."/>
            <person name="La Ragione R."/>
            <person name="Hildebrand F."/>
            <person name="Pallen M.J."/>
        </authorList>
    </citation>
    <scope>NUCLEOTIDE SEQUENCE</scope>
    <source>
        <strain evidence="14">CHK33-7979</strain>
    </source>
</reference>
<evidence type="ECO:0000256" key="4">
    <source>
        <dbReference type="ARBA" id="ARBA00051747"/>
    </source>
</evidence>
<dbReference type="PROSITE" id="PS51464">
    <property type="entry name" value="SIS"/>
    <property type="match status" value="1"/>
</dbReference>
<keyword evidence="2 12" id="KW-0456">Lyase</keyword>
<comment type="subunit">
    <text evidence="1 12">Homodimer.</text>
</comment>
<comment type="miscellaneous">
    <text evidence="12">A lyase-type mechanism (elimination/hydration) is suggested for the cleavage of the lactyl ether bond of MurNAc 6-phosphate, with the formation of an alpha,beta-unsaturated aldehyde intermediate with (E)-stereochemistry, followed by the syn addition of water to give product.</text>
</comment>
<evidence type="ECO:0000256" key="3">
    <source>
        <dbReference type="ARBA" id="ARBA00023277"/>
    </source>
</evidence>
<dbReference type="PROSITE" id="PS01272">
    <property type="entry name" value="GCKR"/>
    <property type="match status" value="1"/>
</dbReference>
<protein>
    <recommendedName>
        <fullName evidence="9 12">N-acetylmuramic acid 6-phosphate etherase</fullName>
        <shortName evidence="12">MurNAc-6-P etherase</shortName>
        <ecNumber evidence="8 12">4.2.1.126</ecNumber>
    </recommendedName>
    <alternativeName>
        <fullName evidence="11 12">N-acetylmuramic acid 6-phosphate hydrolase</fullName>
    </alternativeName>
    <alternativeName>
        <fullName evidence="10 12">N-acetylmuramic acid 6-phosphate lyase</fullName>
    </alternativeName>
</protein>
<evidence type="ECO:0000313" key="15">
    <source>
        <dbReference type="Proteomes" id="UP000886824"/>
    </source>
</evidence>
<dbReference type="SUPFAM" id="SSF53697">
    <property type="entry name" value="SIS domain"/>
    <property type="match status" value="1"/>
</dbReference>
<dbReference type="InterPro" id="IPR001347">
    <property type="entry name" value="SIS_dom"/>
</dbReference>
<evidence type="ECO:0000256" key="2">
    <source>
        <dbReference type="ARBA" id="ARBA00023239"/>
    </source>
</evidence>
<reference evidence="14" key="2">
    <citation type="submission" date="2021-04" db="EMBL/GenBank/DDBJ databases">
        <authorList>
            <person name="Gilroy R."/>
        </authorList>
    </citation>
    <scope>NUCLEOTIDE SEQUENCE</scope>
    <source>
        <strain evidence="14">CHK33-7979</strain>
    </source>
</reference>
<dbReference type="InterPro" id="IPR005486">
    <property type="entry name" value="Glucokinase_regulatory_CS"/>
</dbReference>
<evidence type="ECO:0000259" key="13">
    <source>
        <dbReference type="PROSITE" id="PS51464"/>
    </source>
</evidence>
<dbReference type="FunFam" id="1.10.8.1080:FF:000001">
    <property type="entry name" value="N-acetylmuramic acid 6-phosphate etherase"/>
    <property type="match status" value="1"/>
</dbReference>
<comment type="similarity">
    <text evidence="7 12">Belongs to the GCKR-like family. MurNAc-6-P etherase subfamily.</text>
</comment>
<dbReference type="GO" id="GO:0016835">
    <property type="term" value="F:carbon-oxygen lyase activity"/>
    <property type="evidence" value="ECO:0007669"/>
    <property type="project" value="UniProtKB-UniRule"/>
</dbReference>
<comment type="catalytic activity">
    <reaction evidence="4 12">
        <text>N-acetyl-D-muramate 6-phosphate + H2O = N-acetyl-D-glucosamine 6-phosphate + (R)-lactate</text>
        <dbReference type="Rhea" id="RHEA:26410"/>
        <dbReference type="ChEBI" id="CHEBI:15377"/>
        <dbReference type="ChEBI" id="CHEBI:16004"/>
        <dbReference type="ChEBI" id="CHEBI:57513"/>
        <dbReference type="ChEBI" id="CHEBI:58722"/>
        <dbReference type="EC" id="4.2.1.126"/>
    </reaction>
</comment>
<dbReference type="Gene3D" id="3.40.50.10490">
    <property type="entry name" value="Glucose-6-phosphate isomerase like protein, domain 1"/>
    <property type="match status" value="1"/>
</dbReference>
<evidence type="ECO:0000313" key="14">
    <source>
        <dbReference type="EMBL" id="HIY73277.1"/>
    </source>
</evidence>
<evidence type="ECO:0000256" key="11">
    <source>
        <dbReference type="ARBA" id="ARBA00084049"/>
    </source>
</evidence>
<dbReference type="InterPro" id="IPR040190">
    <property type="entry name" value="MURQ/GCKR"/>
</dbReference>
<evidence type="ECO:0000256" key="9">
    <source>
        <dbReference type="ARBA" id="ARBA00070061"/>
    </source>
</evidence>
<dbReference type="GO" id="GO:0046348">
    <property type="term" value="P:amino sugar catabolic process"/>
    <property type="evidence" value="ECO:0007669"/>
    <property type="project" value="InterPro"/>
</dbReference>